<dbReference type="Pfam" id="PF00589">
    <property type="entry name" value="Phage_integrase"/>
    <property type="match status" value="1"/>
</dbReference>
<dbReference type="Proteomes" id="UP000243528">
    <property type="component" value="Unassembled WGS sequence"/>
</dbReference>
<dbReference type="Pfam" id="PF14659">
    <property type="entry name" value="Phage_int_SAM_3"/>
    <property type="match status" value="1"/>
</dbReference>
<dbReference type="GO" id="GO:0006310">
    <property type="term" value="P:DNA recombination"/>
    <property type="evidence" value="ECO:0007669"/>
    <property type="project" value="UniProtKB-KW"/>
</dbReference>
<evidence type="ECO:0000313" key="7">
    <source>
        <dbReference type="Proteomes" id="UP000243528"/>
    </source>
</evidence>
<evidence type="ECO:0000313" key="6">
    <source>
        <dbReference type="EMBL" id="PSK96665.1"/>
    </source>
</evidence>
<dbReference type="PANTHER" id="PTHR30349">
    <property type="entry name" value="PHAGE INTEGRASE-RELATED"/>
    <property type="match status" value="1"/>
</dbReference>
<dbReference type="Gene3D" id="1.10.443.10">
    <property type="entry name" value="Intergrase catalytic core"/>
    <property type="match status" value="1"/>
</dbReference>
<keyword evidence="4" id="KW-0233">DNA recombination</keyword>
<protein>
    <submittedName>
        <fullName evidence="6">Site-specific recombinase XerD</fullName>
    </submittedName>
</protein>
<accession>A0A2P8DHI0</accession>
<dbReference type="InterPro" id="IPR013762">
    <property type="entry name" value="Integrase-like_cat_sf"/>
</dbReference>
<name>A0A2P8DHI0_9ACTN</name>
<keyword evidence="7" id="KW-1185">Reference proteome</keyword>
<dbReference type="GO" id="GO:0015074">
    <property type="term" value="P:DNA integration"/>
    <property type="evidence" value="ECO:0007669"/>
    <property type="project" value="UniProtKB-KW"/>
</dbReference>
<evidence type="ECO:0000256" key="3">
    <source>
        <dbReference type="ARBA" id="ARBA00023125"/>
    </source>
</evidence>
<dbReference type="Gene3D" id="1.10.150.130">
    <property type="match status" value="1"/>
</dbReference>
<organism evidence="6 7">
    <name type="scientific">Haloactinopolyspora alba</name>
    <dbReference type="NCBI Taxonomy" id="648780"/>
    <lineage>
        <taxon>Bacteria</taxon>
        <taxon>Bacillati</taxon>
        <taxon>Actinomycetota</taxon>
        <taxon>Actinomycetes</taxon>
        <taxon>Jiangellales</taxon>
        <taxon>Jiangellaceae</taxon>
        <taxon>Haloactinopolyspora</taxon>
    </lineage>
</organism>
<dbReference type="EMBL" id="PYGE01000025">
    <property type="protein sequence ID" value="PSK96665.1"/>
    <property type="molecule type" value="Genomic_DNA"/>
</dbReference>
<dbReference type="InterPro" id="IPR002104">
    <property type="entry name" value="Integrase_catalytic"/>
</dbReference>
<dbReference type="CDD" id="cd01189">
    <property type="entry name" value="INT_ICEBs1_C_like"/>
    <property type="match status" value="1"/>
</dbReference>
<dbReference type="InterPro" id="IPR050090">
    <property type="entry name" value="Tyrosine_recombinase_XerCD"/>
</dbReference>
<keyword evidence="3" id="KW-0238">DNA-binding</keyword>
<dbReference type="PANTHER" id="PTHR30349:SF64">
    <property type="entry name" value="PROPHAGE INTEGRASE INTD-RELATED"/>
    <property type="match status" value="1"/>
</dbReference>
<dbReference type="InterPro" id="IPR011010">
    <property type="entry name" value="DNA_brk_join_enz"/>
</dbReference>
<dbReference type="SUPFAM" id="SSF56349">
    <property type="entry name" value="DNA breaking-rejoining enzymes"/>
    <property type="match status" value="1"/>
</dbReference>
<feature type="domain" description="Tyr recombinase" evidence="5">
    <location>
        <begin position="184"/>
        <end position="386"/>
    </location>
</feature>
<dbReference type="GO" id="GO:0003677">
    <property type="term" value="F:DNA binding"/>
    <property type="evidence" value="ECO:0007669"/>
    <property type="project" value="UniProtKB-KW"/>
</dbReference>
<dbReference type="AlphaFoldDB" id="A0A2P8DHI0"/>
<evidence type="ECO:0000256" key="4">
    <source>
        <dbReference type="ARBA" id="ARBA00023172"/>
    </source>
</evidence>
<gene>
    <name evidence="6" type="ORF">CLV30_12547</name>
</gene>
<comment type="similarity">
    <text evidence="1">Belongs to the 'phage' integrase family.</text>
</comment>
<proteinExistence type="inferred from homology"/>
<evidence type="ECO:0000256" key="1">
    <source>
        <dbReference type="ARBA" id="ARBA00008857"/>
    </source>
</evidence>
<dbReference type="InterPro" id="IPR010998">
    <property type="entry name" value="Integrase_recombinase_N"/>
</dbReference>
<reference evidence="6 7" key="1">
    <citation type="submission" date="2018-03" db="EMBL/GenBank/DDBJ databases">
        <title>Genomic Encyclopedia of Archaeal and Bacterial Type Strains, Phase II (KMG-II): from individual species to whole genera.</title>
        <authorList>
            <person name="Goeker M."/>
        </authorList>
    </citation>
    <scope>NUCLEOTIDE SEQUENCE [LARGE SCALE GENOMIC DNA]</scope>
    <source>
        <strain evidence="6 7">DSM 45211</strain>
    </source>
</reference>
<comment type="caution">
    <text evidence="6">The sequence shown here is derived from an EMBL/GenBank/DDBJ whole genome shotgun (WGS) entry which is preliminary data.</text>
</comment>
<sequence>MSGYCAFMASIQERPGASGNTSYRVMFRIDGKQTSETFEDQATALEFAALVDQAGGASARRIRDARSGEGVAAGNIPTLREFFDRWQKTRTDVTEGTIAEDARMAGRSWMPAFGAWPIDTIQRDDITEWIQKRRYSTTQRGERIRSKTVKNEHGLLSTVLTAAVPKHRPDNPARGITIPDDVQEEMVFLTQAEFYILLSYIPEYWRPLVTVAAATGLRWGELTALRWMDVDLVATPPRLTVVQSWKRGATTRVIGTPKTKRSRRTVSLPPRAVAALQPLQDRPDVLVFRGQKGGRVHHQNFHPRVWHRAVGQANDPRDKNGTELVDAPRITKRPRIHDLRHSHASWLINEGVDLFKISRRLGHESIQTTTDTYGHLLPDHLEVTAAAAEAALTPPLLPSRTALEAADEFVVVEVDE</sequence>
<dbReference type="InterPro" id="IPR004107">
    <property type="entry name" value="Integrase_SAM-like_N"/>
</dbReference>
<evidence type="ECO:0000259" key="5">
    <source>
        <dbReference type="PROSITE" id="PS51898"/>
    </source>
</evidence>
<keyword evidence="2" id="KW-0229">DNA integration</keyword>
<evidence type="ECO:0000256" key="2">
    <source>
        <dbReference type="ARBA" id="ARBA00022908"/>
    </source>
</evidence>
<dbReference type="PROSITE" id="PS51898">
    <property type="entry name" value="TYR_RECOMBINASE"/>
    <property type="match status" value="1"/>
</dbReference>